<comment type="caution">
    <text evidence="2">The sequence shown here is derived from an EMBL/GenBank/DDBJ whole genome shotgun (WGS) entry which is preliminary data.</text>
</comment>
<organism evidence="2 3">
    <name type="scientific">Tolypocladium paradoxum</name>
    <dbReference type="NCBI Taxonomy" id="94208"/>
    <lineage>
        <taxon>Eukaryota</taxon>
        <taxon>Fungi</taxon>
        <taxon>Dikarya</taxon>
        <taxon>Ascomycota</taxon>
        <taxon>Pezizomycotina</taxon>
        <taxon>Sordariomycetes</taxon>
        <taxon>Hypocreomycetidae</taxon>
        <taxon>Hypocreales</taxon>
        <taxon>Ophiocordycipitaceae</taxon>
        <taxon>Tolypocladium</taxon>
    </lineage>
</organism>
<evidence type="ECO:0000313" key="2">
    <source>
        <dbReference type="EMBL" id="POR31950.1"/>
    </source>
</evidence>
<name>A0A2S4KP45_9HYPO</name>
<evidence type="ECO:0000313" key="3">
    <source>
        <dbReference type="Proteomes" id="UP000237481"/>
    </source>
</evidence>
<reference evidence="2 3" key="1">
    <citation type="submission" date="2018-01" db="EMBL/GenBank/DDBJ databases">
        <title>Harnessing the power of phylogenomics to disentangle the directionality and signatures of interkingdom host jumping in the parasitic fungal genus Tolypocladium.</title>
        <authorList>
            <person name="Quandt C.A."/>
            <person name="Patterson W."/>
            <person name="Spatafora J.W."/>
        </authorList>
    </citation>
    <scope>NUCLEOTIDE SEQUENCE [LARGE SCALE GENOMIC DNA]</scope>
    <source>
        <strain evidence="2 3">NRBC 100945</strain>
    </source>
</reference>
<feature type="region of interest" description="Disordered" evidence="1">
    <location>
        <begin position="75"/>
        <end position="118"/>
    </location>
</feature>
<sequence>RLAVHADVGPVVTRAVERTLPVSHETAAQLRHVLEGVRRGRGRTSVFLVVDVDADAGRGGGAVPAHDGPRVVEVNGLHDEAPAEEPAPEEPQVEPHVNGNLEPEPPADGVHQVHIDAA</sequence>
<gene>
    <name evidence="2" type="ORF">TPAR_07838</name>
</gene>
<feature type="non-terminal residue" evidence="2">
    <location>
        <position position="1"/>
    </location>
</feature>
<proteinExistence type="predicted"/>
<keyword evidence="3" id="KW-1185">Reference proteome</keyword>
<evidence type="ECO:0000256" key="1">
    <source>
        <dbReference type="SAM" id="MobiDB-lite"/>
    </source>
</evidence>
<protein>
    <submittedName>
        <fullName evidence="2">Uncharacterized protein</fullName>
    </submittedName>
</protein>
<dbReference type="AlphaFoldDB" id="A0A2S4KP45"/>
<dbReference type="Proteomes" id="UP000237481">
    <property type="component" value="Unassembled WGS sequence"/>
</dbReference>
<accession>A0A2S4KP45</accession>
<feature type="compositionally biased region" description="Acidic residues" evidence="1">
    <location>
        <begin position="82"/>
        <end position="92"/>
    </location>
</feature>
<dbReference type="EMBL" id="PKSG01000930">
    <property type="protein sequence ID" value="POR31950.1"/>
    <property type="molecule type" value="Genomic_DNA"/>
</dbReference>